<proteinExistence type="predicted"/>
<protein>
    <recommendedName>
        <fullName evidence="3">Transposase</fullName>
    </recommendedName>
</protein>
<dbReference type="EMBL" id="JASHIF010000027">
    <property type="protein sequence ID" value="MDI9862224.1"/>
    <property type="molecule type" value="Genomic_DNA"/>
</dbReference>
<keyword evidence="2" id="KW-1185">Reference proteome</keyword>
<evidence type="ECO:0000313" key="1">
    <source>
        <dbReference type="EMBL" id="MDI9862224.1"/>
    </source>
</evidence>
<name>A0ABT6YFL7_9BACT</name>
<comment type="caution">
    <text evidence="1">The sequence shown here is derived from an EMBL/GenBank/DDBJ whole genome shotgun (WGS) entry which is preliminary data.</text>
</comment>
<accession>A0ABT6YFL7</accession>
<evidence type="ECO:0008006" key="3">
    <source>
        <dbReference type="Google" id="ProtNLM"/>
    </source>
</evidence>
<organism evidence="1 2">
    <name type="scientific">Flectobacillus roseus</name>
    <dbReference type="NCBI Taxonomy" id="502259"/>
    <lineage>
        <taxon>Bacteria</taxon>
        <taxon>Pseudomonadati</taxon>
        <taxon>Bacteroidota</taxon>
        <taxon>Cytophagia</taxon>
        <taxon>Cytophagales</taxon>
        <taxon>Flectobacillaceae</taxon>
        <taxon>Flectobacillus</taxon>
    </lineage>
</organism>
<gene>
    <name evidence="1" type="ORF">QM524_23575</name>
</gene>
<sequence>MKVLAVIDIDDTTHAPLEVCKIYDEGDTAFWDSFFQEALNNLQYRNQISKTEEFNQVHLKALFEMLIKQGVLTTQGLQLEPLIMHSVEKHYAQTKFRWSWRKKKTKQLEEKYLQASSAFQSRVKENIWTATMLWGKKFIKRTRIGKAIIDAFERLDKK</sequence>
<evidence type="ECO:0000313" key="2">
    <source>
        <dbReference type="Proteomes" id="UP001236507"/>
    </source>
</evidence>
<reference evidence="1 2" key="1">
    <citation type="submission" date="2023-05" db="EMBL/GenBank/DDBJ databases">
        <title>Novel species of genus Flectobacillus isolated from stream in China.</title>
        <authorList>
            <person name="Lu H."/>
        </authorList>
    </citation>
    <scope>NUCLEOTIDE SEQUENCE [LARGE SCALE GENOMIC DNA]</scope>
    <source>
        <strain evidence="1 2">KCTC 42575</strain>
    </source>
</reference>
<dbReference type="RefSeq" id="WP_283346498.1">
    <property type="nucleotide sequence ID" value="NZ_JASHIF010000027.1"/>
</dbReference>
<dbReference type="Proteomes" id="UP001236507">
    <property type="component" value="Unassembled WGS sequence"/>
</dbReference>